<dbReference type="RefSeq" id="WP_065994814.1">
    <property type="nucleotide sequence ID" value="NZ_CP029389.2"/>
</dbReference>
<sequence>MLVDPSYTLVVIKLSEDPSKVSLMIDDETYEIVNTLSGNDLDAIGKEQVFQESLDPLHKTIILTPQALGRIVDEYINPNKL</sequence>
<keyword evidence="2" id="KW-1185">Reference proteome</keyword>
<name>A0A2S2F843_9GAMM</name>
<gene>
    <name evidence="1" type="ORF">DJ533_00090</name>
</gene>
<dbReference type="OrthoDB" id="9845825at2"/>
<accession>A0A2S2F843</accession>
<dbReference type="Proteomes" id="UP000245977">
    <property type="component" value="Plasmid p1_010030"/>
</dbReference>
<protein>
    <submittedName>
        <fullName evidence="1">Uncharacterized protein</fullName>
    </submittedName>
</protein>
<reference evidence="1" key="1">
    <citation type="submission" date="2019-08" db="EMBL/GenBank/DDBJ databases">
        <title>The complete genome of Acinetobacter defluvii strain WCHAD010030.</title>
        <authorList>
            <person name="Hu Y."/>
            <person name="Qin J."/>
            <person name="Feng Y."/>
            <person name="Zong Z."/>
        </authorList>
    </citation>
    <scope>NUCLEOTIDE SEQUENCE</scope>
    <source>
        <strain evidence="1">WCHA30</strain>
        <plasmid evidence="1">p1_010030</plasmid>
    </source>
</reference>
<dbReference type="KEGG" id="adv:DJ533_00090"/>
<geneLocation type="plasmid" evidence="1 2">
    <name>p1_010030</name>
</geneLocation>
<evidence type="ECO:0000313" key="2">
    <source>
        <dbReference type="Proteomes" id="UP000245977"/>
    </source>
</evidence>
<dbReference type="AlphaFoldDB" id="A0A2S2F843"/>
<organism evidence="1 2">
    <name type="scientific">Acinetobacter defluvii</name>
    <dbReference type="NCBI Taxonomy" id="1871111"/>
    <lineage>
        <taxon>Bacteria</taxon>
        <taxon>Pseudomonadati</taxon>
        <taxon>Pseudomonadota</taxon>
        <taxon>Gammaproteobacteria</taxon>
        <taxon>Moraxellales</taxon>
        <taxon>Moraxellaceae</taxon>
        <taxon>Acinetobacter</taxon>
    </lineage>
</organism>
<keyword evidence="1" id="KW-0614">Plasmid</keyword>
<dbReference type="EMBL" id="CP029389">
    <property type="protein sequence ID" value="AWL27119.1"/>
    <property type="molecule type" value="Genomic_DNA"/>
</dbReference>
<evidence type="ECO:0000313" key="1">
    <source>
        <dbReference type="EMBL" id="AWL27119.1"/>
    </source>
</evidence>
<dbReference type="STRING" id="1871111.GCA_001704615_00934"/>
<proteinExistence type="predicted"/>